<dbReference type="Proteomes" id="UP000287651">
    <property type="component" value="Unassembled WGS sequence"/>
</dbReference>
<protein>
    <submittedName>
        <fullName evidence="2">Uncharacterized protein</fullName>
    </submittedName>
</protein>
<sequence>MWWCFALLAVAFAHGRALLPSGDSPYGLAAPPRAATWSIGPPMGVVPAGNRRCGWVPHCRRLPLQGALATADCPLAGGQVMAGHPCRGPGSGQPPLQRA</sequence>
<proteinExistence type="predicted"/>
<comment type="caution">
    <text evidence="2">The sequence shown here is derived from an EMBL/GenBank/DDBJ whole genome shotgun (WGS) entry which is preliminary data.</text>
</comment>
<evidence type="ECO:0000313" key="3">
    <source>
        <dbReference type="Proteomes" id="UP000287651"/>
    </source>
</evidence>
<feature type="chain" id="PRO_5018986873" evidence="1">
    <location>
        <begin position="18"/>
        <end position="99"/>
    </location>
</feature>
<evidence type="ECO:0000256" key="1">
    <source>
        <dbReference type="SAM" id="SignalP"/>
    </source>
</evidence>
<feature type="signal peptide" evidence="1">
    <location>
        <begin position="1"/>
        <end position="17"/>
    </location>
</feature>
<organism evidence="2 3">
    <name type="scientific">Ensete ventricosum</name>
    <name type="common">Abyssinian banana</name>
    <name type="synonym">Musa ensete</name>
    <dbReference type="NCBI Taxonomy" id="4639"/>
    <lineage>
        <taxon>Eukaryota</taxon>
        <taxon>Viridiplantae</taxon>
        <taxon>Streptophyta</taxon>
        <taxon>Embryophyta</taxon>
        <taxon>Tracheophyta</taxon>
        <taxon>Spermatophyta</taxon>
        <taxon>Magnoliopsida</taxon>
        <taxon>Liliopsida</taxon>
        <taxon>Zingiberales</taxon>
        <taxon>Musaceae</taxon>
        <taxon>Ensete</taxon>
    </lineage>
</organism>
<accession>A0A426Y701</accession>
<reference evidence="2 3" key="1">
    <citation type="journal article" date="2014" name="Agronomy (Basel)">
        <title>A Draft Genome Sequence for Ensete ventricosum, the Drought-Tolerant Tree Against Hunger.</title>
        <authorList>
            <person name="Harrison J."/>
            <person name="Moore K.A."/>
            <person name="Paszkiewicz K."/>
            <person name="Jones T."/>
            <person name="Grant M."/>
            <person name="Ambacheew D."/>
            <person name="Muzemil S."/>
            <person name="Studholme D.J."/>
        </authorList>
    </citation>
    <scope>NUCLEOTIDE SEQUENCE [LARGE SCALE GENOMIC DNA]</scope>
</reference>
<keyword evidence="1" id="KW-0732">Signal</keyword>
<name>A0A426Y701_ENSVE</name>
<evidence type="ECO:0000313" key="2">
    <source>
        <dbReference type="EMBL" id="RRT47351.1"/>
    </source>
</evidence>
<dbReference type="AlphaFoldDB" id="A0A426Y701"/>
<gene>
    <name evidence="2" type="ORF">B296_00043303</name>
</gene>
<dbReference type="EMBL" id="AMZH03014604">
    <property type="protein sequence ID" value="RRT47351.1"/>
    <property type="molecule type" value="Genomic_DNA"/>
</dbReference>